<reference evidence="1 2" key="1">
    <citation type="submission" date="2018-01" db="EMBL/GenBank/DDBJ databases">
        <title>The draft genome sequence of Halioglobus japonicus S1-36.</title>
        <authorList>
            <person name="Du Z.-J."/>
            <person name="Shi M.-J."/>
        </authorList>
    </citation>
    <scope>NUCLEOTIDE SEQUENCE [LARGE SCALE GENOMIC DNA]</scope>
    <source>
        <strain evidence="1 2">S1-36</strain>
    </source>
</reference>
<sequence length="91" mass="9912">MVQKQLYSEQGAMVQLAKNTPFDWQMGVSTKLFLGILCKTNLWFALLKRPGNLCPHLAAIALEIRVLVASHVTSQGCKAPSAQDQLTLASA</sequence>
<proteinExistence type="predicted"/>
<dbReference type="Proteomes" id="UP000235162">
    <property type="component" value="Unassembled WGS sequence"/>
</dbReference>
<name>A0AAP8ME56_9GAMM</name>
<evidence type="ECO:0000313" key="1">
    <source>
        <dbReference type="EMBL" id="PLW86142.1"/>
    </source>
</evidence>
<gene>
    <name evidence="1" type="ORF">C0029_06770</name>
</gene>
<dbReference type="EMBL" id="PKUR01000002">
    <property type="protein sequence ID" value="PLW86142.1"/>
    <property type="molecule type" value="Genomic_DNA"/>
</dbReference>
<protein>
    <submittedName>
        <fullName evidence="1">Uncharacterized protein</fullName>
    </submittedName>
</protein>
<dbReference type="AlphaFoldDB" id="A0AAP8ME56"/>
<comment type="caution">
    <text evidence="1">The sequence shown here is derived from an EMBL/GenBank/DDBJ whole genome shotgun (WGS) entry which is preliminary data.</text>
</comment>
<evidence type="ECO:0000313" key="2">
    <source>
        <dbReference type="Proteomes" id="UP000235162"/>
    </source>
</evidence>
<keyword evidence="2" id="KW-1185">Reference proteome</keyword>
<dbReference type="KEGG" id="hja:BST95_07730"/>
<accession>A0AAP8ME56</accession>
<organism evidence="1 2">
    <name type="scientific">Halioglobus japonicus</name>
    <dbReference type="NCBI Taxonomy" id="930805"/>
    <lineage>
        <taxon>Bacteria</taxon>
        <taxon>Pseudomonadati</taxon>
        <taxon>Pseudomonadota</taxon>
        <taxon>Gammaproteobacteria</taxon>
        <taxon>Cellvibrionales</taxon>
        <taxon>Halieaceae</taxon>
        <taxon>Halioglobus</taxon>
    </lineage>
</organism>